<dbReference type="PANTHER" id="PTHR43065">
    <property type="entry name" value="SENSOR HISTIDINE KINASE"/>
    <property type="match status" value="1"/>
</dbReference>
<feature type="domain" description="PAS" evidence="10">
    <location>
        <begin position="112"/>
        <end position="182"/>
    </location>
</feature>
<dbReference type="CDD" id="cd00130">
    <property type="entry name" value="PAS"/>
    <property type="match status" value="1"/>
</dbReference>
<dbReference type="InterPro" id="IPR036890">
    <property type="entry name" value="HATPase_C_sf"/>
</dbReference>
<evidence type="ECO:0000313" key="11">
    <source>
        <dbReference type="EMBL" id="TXD31645.1"/>
    </source>
</evidence>
<evidence type="ECO:0000256" key="8">
    <source>
        <dbReference type="ARBA" id="ARBA00023012"/>
    </source>
</evidence>
<sequence>MSETVAAEMINFARVLDELRDPVAVCDATGQLIYVNRLARAFLGIAQGAALPGLNLTQRETFSQMRLQPSEDGREEYFLGGVSLQGCERETVSVSLAPMGDGNYRVLFEPETDERLAPIIDQIDALVAICDGRRQVRLANAALTRVLGLAPGEDPECDLLDIFAPEDRPRLRVAASRALAGTMPEPVFTRLVGSDLPDGGEQVQVRIRPISPEEGSRHRPMRGLVVVVQPSQSSLEELKRRFARAEELMSLGQLAAGVAHELKNPLTSILNYADYLLRKYRGQLFDPRDGERLQHIIEGVERIDRFVRDLLNLAGTEGATLEEVELHGCIRTAVGLCEVPLEQHQVEVRYELAEAPLALLGHAGGLQQIFVNLITNAARAMEGPGGRIDICTRVDGDEAVIEVRDNACGMAPSVLDRAFEPFFTTSTNGKGSGLGLSLVGRIVEQHGGSVSAESEEGSGTTFTVRLPVLPTE</sequence>
<dbReference type="CDD" id="cd00082">
    <property type="entry name" value="HisKA"/>
    <property type="match status" value="1"/>
</dbReference>
<dbReference type="GO" id="GO:0005524">
    <property type="term" value="F:ATP binding"/>
    <property type="evidence" value="ECO:0007669"/>
    <property type="project" value="UniProtKB-KW"/>
</dbReference>
<dbReference type="InterPro" id="IPR036097">
    <property type="entry name" value="HisK_dim/P_sf"/>
</dbReference>
<comment type="caution">
    <text evidence="11">The sequence shown here is derived from an EMBL/GenBank/DDBJ whole genome shotgun (WGS) entry which is preliminary data.</text>
</comment>
<dbReference type="PROSITE" id="PS50109">
    <property type="entry name" value="HIS_KIN"/>
    <property type="match status" value="1"/>
</dbReference>
<evidence type="ECO:0000256" key="4">
    <source>
        <dbReference type="ARBA" id="ARBA00022679"/>
    </source>
</evidence>
<dbReference type="InterPro" id="IPR004358">
    <property type="entry name" value="Sig_transdc_His_kin-like_C"/>
</dbReference>
<dbReference type="InterPro" id="IPR005467">
    <property type="entry name" value="His_kinase_dom"/>
</dbReference>
<accession>A0A5C6X1B3</accession>
<proteinExistence type="predicted"/>
<dbReference type="SMART" id="SM00387">
    <property type="entry name" value="HATPase_c"/>
    <property type="match status" value="1"/>
</dbReference>
<dbReference type="SMART" id="SM00091">
    <property type="entry name" value="PAS"/>
    <property type="match status" value="2"/>
</dbReference>
<feature type="domain" description="PAS" evidence="10">
    <location>
        <begin position="8"/>
        <end position="47"/>
    </location>
</feature>
<evidence type="ECO:0000256" key="7">
    <source>
        <dbReference type="ARBA" id="ARBA00022840"/>
    </source>
</evidence>
<feature type="domain" description="Histidine kinase" evidence="9">
    <location>
        <begin position="257"/>
        <end position="470"/>
    </location>
</feature>
<dbReference type="Pfam" id="PF00512">
    <property type="entry name" value="HisKA"/>
    <property type="match status" value="1"/>
</dbReference>
<evidence type="ECO:0000256" key="1">
    <source>
        <dbReference type="ARBA" id="ARBA00000085"/>
    </source>
</evidence>
<dbReference type="PROSITE" id="PS50112">
    <property type="entry name" value="PAS"/>
    <property type="match status" value="2"/>
</dbReference>
<reference evidence="11 12" key="1">
    <citation type="submission" date="2019-08" db="EMBL/GenBank/DDBJ databases">
        <title>Bradymonadales sp. TMQ2.</title>
        <authorList>
            <person name="Liang Q."/>
        </authorList>
    </citation>
    <scope>NUCLEOTIDE SEQUENCE [LARGE SCALE GENOMIC DNA]</scope>
    <source>
        <strain evidence="11 12">TMQ2</strain>
    </source>
</reference>
<dbReference type="GO" id="GO:0000155">
    <property type="term" value="F:phosphorelay sensor kinase activity"/>
    <property type="evidence" value="ECO:0007669"/>
    <property type="project" value="InterPro"/>
</dbReference>
<dbReference type="EC" id="2.7.13.3" evidence="2"/>
<protein>
    <recommendedName>
        <fullName evidence="2">histidine kinase</fullName>
        <ecNumber evidence="2">2.7.13.3</ecNumber>
    </recommendedName>
</protein>
<evidence type="ECO:0000259" key="9">
    <source>
        <dbReference type="PROSITE" id="PS50109"/>
    </source>
</evidence>
<dbReference type="InterPro" id="IPR013656">
    <property type="entry name" value="PAS_4"/>
</dbReference>
<dbReference type="Gene3D" id="3.30.565.10">
    <property type="entry name" value="Histidine kinase-like ATPase, C-terminal domain"/>
    <property type="match status" value="1"/>
</dbReference>
<organism evidence="11 12">
    <name type="scientific">Lujinxingia vulgaris</name>
    <dbReference type="NCBI Taxonomy" id="2600176"/>
    <lineage>
        <taxon>Bacteria</taxon>
        <taxon>Deltaproteobacteria</taxon>
        <taxon>Bradymonadales</taxon>
        <taxon>Lujinxingiaceae</taxon>
        <taxon>Lujinxingia</taxon>
    </lineage>
</organism>
<dbReference type="SUPFAM" id="SSF55874">
    <property type="entry name" value="ATPase domain of HSP90 chaperone/DNA topoisomerase II/histidine kinase"/>
    <property type="match status" value="1"/>
</dbReference>
<dbReference type="InterPro" id="IPR003661">
    <property type="entry name" value="HisK_dim/P_dom"/>
</dbReference>
<evidence type="ECO:0000259" key="10">
    <source>
        <dbReference type="PROSITE" id="PS50112"/>
    </source>
</evidence>
<dbReference type="SUPFAM" id="SSF47384">
    <property type="entry name" value="Homodimeric domain of signal transducing histidine kinase"/>
    <property type="match status" value="1"/>
</dbReference>
<evidence type="ECO:0000256" key="3">
    <source>
        <dbReference type="ARBA" id="ARBA00022553"/>
    </source>
</evidence>
<comment type="catalytic activity">
    <reaction evidence="1">
        <text>ATP + protein L-histidine = ADP + protein N-phospho-L-histidine.</text>
        <dbReference type="EC" id="2.7.13.3"/>
    </reaction>
</comment>
<dbReference type="Gene3D" id="3.30.450.20">
    <property type="entry name" value="PAS domain"/>
    <property type="match status" value="1"/>
</dbReference>
<dbReference type="EMBL" id="VOSL01000147">
    <property type="protein sequence ID" value="TXD31645.1"/>
    <property type="molecule type" value="Genomic_DNA"/>
</dbReference>
<evidence type="ECO:0000256" key="6">
    <source>
        <dbReference type="ARBA" id="ARBA00022777"/>
    </source>
</evidence>
<dbReference type="Pfam" id="PF08448">
    <property type="entry name" value="PAS_4"/>
    <property type="match status" value="1"/>
</dbReference>
<dbReference type="Pfam" id="PF13188">
    <property type="entry name" value="PAS_8"/>
    <property type="match status" value="1"/>
</dbReference>
<dbReference type="AlphaFoldDB" id="A0A5C6X1B3"/>
<dbReference type="SMART" id="SM00388">
    <property type="entry name" value="HisKA"/>
    <property type="match status" value="1"/>
</dbReference>
<dbReference type="Pfam" id="PF02518">
    <property type="entry name" value="HATPase_c"/>
    <property type="match status" value="1"/>
</dbReference>
<keyword evidence="6" id="KW-0418">Kinase</keyword>
<gene>
    <name evidence="11" type="ORF">FRC96_21010</name>
</gene>
<keyword evidence="8" id="KW-0902">Two-component regulatory system</keyword>
<keyword evidence="3" id="KW-0597">Phosphoprotein</keyword>
<dbReference type="InterPro" id="IPR000014">
    <property type="entry name" value="PAS"/>
</dbReference>
<keyword evidence="4" id="KW-0808">Transferase</keyword>
<dbReference type="RefSeq" id="WP_146977516.1">
    <property type="nucleotide sequence ID" value="NZ_VOSL01000147.1"/>
</dbReference>
<name>A0A5C6X1B3_9DELT</name>
<keyword evidence="7" id="KW-0067">ATP-binding</keyword>
<evidence type="ECO:0000256" key="5">
    <source>
        <dbReference type="ARBA" id="ARBA00022741"/>
    </source>
</evidence>
<evidence type="ECO:0000256" key="2">
    <source>
        <dbReference type="ARBA" id="ARBA00012438"/>
    </source>
</evidence>
<evidence type="ECO:0000313" key="12">
    <source>
        <dbReference type="Proteomes" id="UP000321046"/>
    </source>
</evidence>
<dbReference type="SUPFAM" id="SSF55785">
    <property type="entry name" value="PYP-like sensor domain (PAS domain)"/>
    <property type="match status" value="1"/>
</dbReference>
<keyword evidence="5" id="KW-0547">Nucleotide-binding</keyword>
<dbReference type="Proteomes" id="UP000321046">
    <property type="component" value="Unassembled WGS sequence"/>
</dbReference>
<dbReference type="Gene3D" id="1.10.287.130">
    <property type="match status" value="1"/>
</dbReference>
<dbReference type="PRINTS" id="PR00344">
    <property type="entry name" value="BCTRLSENSOR"/>
</dbReference>
<dbReference type="InterPro" id="IPR035965">
    <property type="entry name" value="PAS-like_dom_sf"/>
</dbReference>
<dbReference type="InterPro" id="IPR003594">
    <property type="entry name" value="HATPase_dom"/>
</dbReference>
<dbReference type="OrthoDB" id="9805967at2"/>
<dbReference type="PANTHER" id="PTHR43065:SF10">
    <property type="entry name" value="PEROXIDE STRESS-ACTIVATED HISTIDINE KINASE MAK3"/>
    <property type="match status" value="1"/>
</dbReference>